<sequence>MERQHVLGLPWLICCLLTIRGLQQVDCTSSCYECTDDQAYTDFPYDPDCGSFGYHGDSILDSGIEDMCSIVILNSGGIIRRANRGFSDGQCRYQPSYTQCFCAGAFCNTNSFCGQCEYPRPTPSTTYASSTLTTMKLSTPGSSLSCYSCIDCPTVDVSTPVVEDASFVTCVSTVLLSSGTEVVRGGSDEDHTDGECLQHSESLMCWCSSDLCNDGTFP</sequence>
<evidence type="ECO:0000313" key="2">
    <source>
        <dbReference type="EMBL" id="CAL4228685.1"/>
    </source>
</evidence>
<dbReference type="AlphaFoldDB" id="A0AAV2SNJ1"/>
<comment type="caution">
    <text evidence="2">The sequence shown here is derived from an EMBL/GenBank/DDBJ whole genome shotgun (WGS) entry which is preliminary data.</text>
</comment>
<dbReference type="EMBL" id="CAXKWB010105959">
    <property type="protein sequence ID" value="CAL4228685.1"/>
    <property type="molecule type" value="Genomic_DNA"/>
</dbReference>
<feature type="chain" id="PRO_5043943246" evidence="1">
    <location>
        <begin position="28"/>
        <end position="218"/>
    </location>
</feature>
<keyword evidence="3" id="KW-1185">Reference proteome</keyword>
<feature type="signal peptide" evidence="1">
    <location>
        <begin position="1"/>
        <end position="27"/>
    </location>
</feature>
<proteinExistence type="predicted"/>
<gene>
    <name evidence="2" type="ORF">MNOR_LOCUS39621</name>
</gene>
<protein>
    <submittedName>
        <fullName evidence="2">Uncharacterized protein</fullName>
    </submittedName>
</protein>
<keyword evidence="1" id="KW-0732">Signal</keyword>
<name>A0AAV2SNJ1_MEGNR</name>
<evidence type="ECO:0000256" key="1">
    <source>
        <dbReference type="SAM" id="SignalP"/>
    </source>
</evidence>
<organism evidence="2 3">
    <name type="scientific">Meganyctiphanes norvegica</name>
    <name type="common">Northern krill</name>
    <name type="synonym">Thysanopoda norvegica</name>
    <dbReference type="NCBI Taxonomy" id="48144"/>
    <lineage>
        <taxon>Eukaryota</taxon>
        <taxon>Metazoa</taxon>
        <taxon>Ecdysozoa</taxon>
        <taxon>Arthropoda</taxon>
        <taxon>Crustacea</taxon>
        <taxon>Multicrustacea</taxon>
        <taxon>Malacostraca</taxon>
        <taxon>Eumalacostraca</taxon>
        <taxon>Eucarida</taxon>
        <taxon>Euphausiacea</taxon>
        <taxon>Euphausiidae</taxon>
        <taxon>Meganyctiphanes</taxon>
    </lineage>
</organism>
<accession>A0AAV2SNJ1</accession>
<dbReference type="Proteomes" id="UP001497623">
    <property type="component" value="Unassembled WGS sequence"/>
</dbReference>
<evidence type="ECO:0000313" key="3">
    <source>
        <dbReference type="Proteomes" id="UP001497623"/>
    </source>
</evidence>
<reference evidence="2 3" key="1">
    <citation type="submission" date="2024-05" db="EMBL/GenBank/DDBJ databases">
        <authorList>
            <person name="Wallberg A."/>
        </authorList>
    </citation>
    <scope>NUCLEOTIDE SEQUENCE [LARGE SCALE GENOMIC DNA]</scope>
</reference>